<organism evidence="2 3">
    <name type="scientific">Candidatus Scalindua rubra</name>
    <dbReference type="NCBI Taxonomy" id="1872076"/>
    <lineage>
        <taxon>Bacteria</taxon>
        <taxon>Pseudomonadati</taxon>
        <taxon>Planctomycetota</taxon>
        <taxon>Candidatus Brocadiia</taxon>
        <taxon>Candidatus Brocadiales</taxon>
        <taxon>Candidatus Scalinduaceae</taxon>
        <taxon>Candidatus Scalindua</taxon>
    </lineage>
</organism>
<comment type="caution">
    <text evidence="2">The sequence shown here is derived from an EMBL/GenBank/DDBJ whole genome shotgun (WGS) entry which is preliminary data.</text>
</comment>
<protein>
    <submittedName>
        <fullName evidence="2">Uncharacterized protein</fullName>
    </submittedName>
</protein>
<evidence type="ECO:0000313" key="2">
    <source>
        <dbReference type="EMBL" id="ODS31581.1"/>
    </source>
</evidence>
<keyword evidence="1" id="KW-1133">Transmembrane helix</keyword>
<keyword evidence="1" id="KW-0812">Transmembrane</keyword>
<proteinExistence type="predicted"/>
<name>A0A1E3X7H3_9BACT</name>
<dbReference type="AlphaFoldDB" id="A0A1E3X7H3"/>
<dbReference type="Proteomes" id="UP000094056">
    <property type="component" value="Unassembled WGS sequence"/>
</dbReference>
<keyword evidence="1" id="KW-0472">Membrane</keyword>
<accession>A0A1E3X7H3</accession>
<evidence type="ECO:0000256" key="1">
    <source>
        <dbReference type="SAM" id="Phobius"/>
    </source>
</evidence>
<reference evidence="2 3" key="1">
    <citation type="submission" date="2016-07" db="EMBL/GenBank/DDBJ databases">
        <title>Draft genome of Scalindua rubra, obtained from a brine-seawater interface in the Red Sea, sheds light on salt adaptation in anammox bacteria.</title>
        <authorList>
            <person name="Speth D.R."/>
            <person name="Lagkouvardos I."/>
            <person name="Wang Y."/>
            <person name="Qian P.-Y."/>
            <person name="Dutilh B.E."/>
            <person name="Jetten M.S."/>
        </authorList>
    </citation>
    <scope>NUCLEOTIDE SEQUENCE [LARGE SCALE GENOMIC DNA]</scope>
    <source>
        <strain evidence="2">BSI-1</strain>
    </source>
</reference>
<gene>
    <name evidence="2" type="ORF">SCARUB_03302</name>
</gene>
<sequence length="174" mass="20349">MTVDNKIAIVSAIISFISMLIAIFFSKKSSLASQQSLENAEKANHIAIGQTETSLREQIMLARQRMEDIGFKIQEVLRDREIDNLSNEEKYHIDFLKKSWNSAVEGYLNTHEDACGKFLDKKTDPDRFKKIYVNEIRNICDPSNNSYARLMHPDSTSKFEAIWKVYRQWHKHEY</sequence>
<dbReference type="EMBL" id="MAYW01000108">
    <property type="protein sequence ID" value="ODS31581.1"/>
    <property type="molecule type" value="Genomic_DNA"/>
</dbReference>
<feature type="transmembrane region" description="Helical" evidence="1">
    <location>
        <begin position="6"/>
        <end position="25"/>
    </location>
</feature>
<evidence type="ECO:0000313" key="3">
    <source>
        <dbReference type="Proteomes" id="UP000094056"/>
    </source>
</evidence>